<dbReference type="InterPro" id="IPR013087">
    <property type="entry name" value="Znf_C2H2_type"/>
</dbReference>
<keyword evidence="4 10" id="KW-0863">Zinc-finger</keyword>
<dbReference type="SMART" id="SM00355">
    <property type="entry name" value="ZnF_C2H2"/>
    <property type="match status" value="11"/>
</dbReference>
<evidence type="ECO:0000256" key="2">
    <source>
        <dbReference type="ARBA" id="ARBA00022723"/>
    </source>
</evidence>
<feature type="region of interest" description="Disordered" evidence="11">
    <location>
        <begin position="254"/>
        <end position="304"/>
    </location>
</feature>
<dbReference type="Proteomes" id="UP001378592">
    <property type="component" value="Unassembled WGS sequence"/>
</dbReference>
<dbReference type="Pfam" id="PF13912">
    <property type="entry name" value="zf-C2H2_6"/>
    <property type="match status" value="1"/>
</dbReference>
<gene>
    <name evidence="13" type="ORF">R5R35_013883</name>
</gene>
<dbReference type="FunFam" id="3.30.160.60:FF:000255">
    <property type="entry name" value="Zinc finger and AT-hook domain containing"/>
    <property type="match status" value="1"/>
</dbReference>
<dbReference type="GO" id="GO:0005634">
    <property type="term" value="C:nucleus"/>
    <property type="evidence" value="ECO:0007669"/>
    <property type="project" value="UniProtKB-SubCell"/>
</dbReference>
<feature type="domain" description="C2H2-type" evidence="12">
    <location>
        <begin position="388"/>
        <end position="415"/>
    </location>
</feature>
<keyword evidence="9" id="KW-0539">Nucleus</keyword>
<feature type="domain" description="C2H2-type" evidence="12">
    <location>
        <begin position="360"/>
        <end position="387"/>
    </location>
</feature>
<keyword evidence="3" id="KW-0677">Repeat</keyword>
<feature type="domain" description="C2H2-type" evidence="12">
    <location>
        <begin position="444"/>
        <end position="473"/>
    </location>
</feature>
<evidence type="ECO:0000256" key="9">
    <source>
        <dbReference type="ARBA" id="ARBA00023242"/>
    </source>
</evidence>
<keyword evidence="7" id="KW-0238">DNA-binding</keyword>
<dbReference type="FunFam" id="3.30.160.60:FF:002343">
    <property type="entry name" value="Zinc finger protein 33A"/>
    <property type="match status" value="1"/>
</dbReference>
<accession>A0AAN9Z8L4</accession>
<keyword evidence="14" id="KW-1185">Reference proteome</keyword>
<comment type="caution">
    <text evidence="13">The sequence shown here is derived from an EMBL/GenBank/DDBJ whole genome shotgun (WGS) entry which is preliminary data.</text>
</comment>
<sequence length="881" mass="97350">MNVSVAPPDSRVYVEISSLSTQIPSSSNVEDVHICGLCKRSFSDLDLFVEHKRAGCSTSPQKTISTSVVPPYSQTSLGYVTTNASNSNEESNPSLGTQYLQVILDEDPLNLPENQSQNQELSSNISCSENTNQILRARLLGVSEQDTSVANHANFQNSEGLHSLVLENRPQSNTKQREFQIDEEDVATLLANQLASEEVNSVNETSIASKTGLKYASHEVVPKSQCHFDLEAINLPDDTNEGVVVKVNNGKRCHTKEKGASKSNKTNSVVSGNLRWTNGDGDGNKNNAPVLTSSSEKGTLNTTSNVPRVGISQVVPSDKNIDSFTGKRKHKCTQESCDFTTWYMKDLIRHERKHTGERPFQCYSCHRNFSRLDKLHMHQRIHTGVKRYRCEVCDYAAHDSGSLRKHMRIHNDERPYKCQMCSYRSRDSSQLTVHLRTHTGDNPFVCTFENCTSAFKTSSDLKRHSRTHTGEKPFSCSYCQYKCAIKSNLRVHVRLTHSDTKSISCNKCIYVASTKREFKEHEKSHAGEVLKCAVCSYTCVNAAGMKNHCKIHSQEKHSCKLCSFTCQIPGPLKTHMKKKHPETFRKKHVKAVSKESIEMSKNASGSRSGNTRGSGHLKPFCVKQHKCTLCDAAFVREDSWRSHMRQHKNSTAINSSAPSAVVAVVSASNEIISNEESIIPDILMASEVTAEAQSEKVSAQKDILTTDYLILSRNTSTSKETDKSIPSENSNDNPDVTADSGVETSFVQFSVGDKNVKEKVPVIQQLTQGEIVDGDNVQSQPILLYVQNAPVLHSGLDSNLRSADIVASINQSAPILVTGGYSQFVQLDQGGSLVEQFSPLQQGMQYILSTPFESVVGNTAYLQPLESTDSSGNSVSVVSFR</sequence>
<keyword evidence="6" id="KW-0805">Transcription regulation</keyword>
<keyword evidence="5" id="KW-0862">Zinc</keyword>
<dbReference type="GO" id="GO:0006355">
    <property type="term" value="P:regulation of DNA-templated transcription"/>
    <property type="evidence" value="ECO:0007669"/>
    <property type="project" value="UniProtKB-ARBA"/>
</dbReference>
<feature type="domain" description="C2H2-type" evidence="12">
    <location>
        <begin position="530"/>
        <end position="557"/>
    </location>
</feature>
<feature type="domain" description="C2H2-type" evidence="12">
    <location>
        <begin position="330"/>
        <end position="359"/>
    </location>
</feature>
<protein>
    <recommendedName>
        <fullName evidence="12">C2H2-type domain-containing protein</fullName>
    </recommendedName>
</protein>
<evidence type="ECO:0000256" key="4">
    <source>
        <dbReference type="ARBA" id="ARBA00022771"/>
    </source>
</evidence>
<dbReference type="PANTHER" id="PTHR24379:SF121">
    <property type="entry name" value="C2H2-TYPE DOMAIN-CONTAINING PROTEIN"/>
    <property type="match status" value="1"/>
</dbReference>
<feature type="region of interest" description="Disordered" evidence="11">
    <location>
        <begin position="715"/>
        <end position="739"/>
    </location>
</feature>
<evidence type="ECO:0000259" key="12">
    <source>
        <dbReference type="PROSITE" id="PS50157"/>
    </source>
</evidence>
<dbReference type="Gene3D" id="3.30.160.60">
    <property type="entry name" value="Classic Zinc Finger"/>
    <property type="match status" value="7"/>
</dbReference>
<feature type="compositionally biased region" description="Low complexity" evidence="11">
    <location>
        <begin position="604"/>
        <end position="614"/>
    </location>
</feature>
<keyword evidence="8" id="KW-0804">Transcription</keyword>
<dbReference type="PROSITE" id="PS00028">
    <property type="entry name" value="ZINC_FINGER_C2H2_1"/>
    <property type="match status" value="5"/>
</dbReference>
<evidence type="ECO:0000313" key="14">
    <source>
        <dbReference type="Proteomes" id="UP001378592"/>
    </source>
</evidence>
<dbReference type="InterPro" id="IPR036236">
    <property type="entry name" value="Znf_C2H2_sf"/>
</dbReference>
<reference evidence="13 14" key="1">
    <citation type="submission" date="2024-03" db="EMBL/GenBank/DDBJ databases">
        <title>The genome assembly and annotation of the cricket Gryllus longicercus Weissman &amp; Gray.</title>
        <authorList>
            <person name="Szrajer S."/>
            <person name="Gray D."/>
            <person name="Ylla G."/>
        </authorList>
    </citation>
    <scope>NUCLEOTIDE SEQUENCE [LARGE SCALE GENOMIC DNA]</scope>
    <source>
        <strain evidence="13">DAG 2021-001</strain>
        <tissue evidence="13">Whole body minus gut</tissue>
    </source>
</reference>
<dbReference type="GO" id="GO:0003677">
    <property type="term" value="F:DNA binding"/>
    <property type="evidence" value="ECO:0007669"/>
    <property type="project" value="UniProtKB-KW"/>
</dbReference>
<evidence type="ECO:0000256" key="5">
    <source>
        <dbReference type="ARBA" id="ARBA00022833"/>
    </source>
</evidence>
<name>A0AAN9Z8L4_9ORTH</name>
<evidence type="ECO:0000256" key="7">
    <source>
        <dbReference type="ARBA" id="ARBA00023125"/>
    </source>
</evidence>
<feature type="domain" description="C2H2-type" evidence="12">
    <location>
        <begin position="474"/>
        <end position="502"/>
    </location>
</feature>
<keyword evidence="2" id="KW-0479">Metal-binding</keyword>
<dbReference type="PROSITE" id="PS50157">
    <property type="entry name" value="ZINC_FINGER_C2H2_2"/>
    <property type="match status" value="8"/>
</dbReference>
<dbReference type="PANTHER" id="PTHR24379">
    <property type="entry name" value="KRAB AND ZINC FINGER DOMAIN-CONTAINING"/>
    <property type="match status" value="1"/>
</dbReference>
<dbReference type="SUPFAM" id="SSF57667">
    <property type="entry name" value="beta-beta-alpha zinc fingers"/>
    <property type="match status" value="4"/>
</dbReference>
<dbReference type="FunFam" id="3.30.160.60:FF:000264">
    <property type="entry name" value="Zinc finger protein 236"/>
    <property type="match status" value="1"/>
</dbReference>
<evidence type="ECO:0000256" key="1">
    <source>
        <dbReference type="ARBA" id="ARBA00004123"/>
    </source>
</evidence>
<proteinExistence type="predicted"/>
<feature type="compositionally biased region" description="Polar residues" evidence="11">
    <location>
        <begin position="284"/>
        <end position="304"/>
    </location>
</feature>
<feature type="domain" description="C2H2-type" evidence="12">
    <location>
        <begin position="625"/>
        <end position="652"/>
    </location>
</feature>
<organism evidence="13 14">
    <name type="scientific">Gryllus longicercus</name>
    <dbReference type="NCBI Taxonomy" id="2509291"/>
    <lineage>
        <taxon>Eukaryota</taxon>
        <taxon>Metazoa</taxon>
        <taxon>Ecdysozoa</taxon>
        <taxon>Arthropoda</taxon>
        <taxon>Hexapoda</taxon>
        <taxon>Insecta</taxon>
        <taxon>Pterygota</taxon>
        <taxon>Neoptera</taxon>
        <taxon>Polyneoptera</taxon>
        <taxon>Orthoptera</taxon>
        <taxon>Ensifera</taxon>
        <taxon>Gryllidea</taxon>
        <taxon>Grylloidea</taxon>
        <taxon>Gryllidae</taxon>
        <taxon>Gryllinae</taxon>
        <taxon>Gryllus</taxon>
    </lineage>
</organism>
<dbReference type="FunFam" id="3.30.160.60:FF:000072">
    <property type="entry name" value="zinc finger protein 143 isoform X1"/>
    <property type="match status" value="1"/>
</dbReference>
<dbReference type="Pfam" id="PF00096">
    <property type="entry name" value="zf-C2H2"/>
    <property type="match status" value="3"/>
</dbReference>
<dbReference type="AlphaFoldDB" id="A0AAN9Z8L4"/>
<feature type="region of interest" description="Disordered" evidence="11">
    <location>
        <begin position="591"/>
        <end position="614"/>
    </location>
</feature>
<evidence type="ECO:0000256" key="11">
    <source>
        <dbReference type="SAM" id="MobiDB-lite"/>
    </source>
</evidence>
<comment type="subcellular location">
    <subcellularLocation>
        <location evidence="1">Nucleus</location>
    </subcellularLocation>
</comment>
<evidence type="ECO:0000256" key="8">
    <source>
        <dbReference type="ARBA" id="ARBA00023163"/>
    </source>
</evidence>
<evidence type="ECO:0000313" key="13">
    <source>
        <dbReference type="EMBL" id="KAK7868291.1"/>
    </source>
</evidence>
<evidence type="ECO:0000256" key="3">
    <source>
        <dbReference type="ARBA" id="ARBA00022737"/>
    </source>
</evidence>
<dbReference type="EMBL" id="JAZDUA010000097">
    <property type="protein sequence ID" value="KAK7868291.1"/>
    <property type="molecule type" value="Genomic_DNA"/>
</dbReference>
<feature type="domain" description="C2H2-type" evidence="12">
    <location>
        <begin position="416"/>
        <end position="443"/>
    </location>
</feature>
<feature type="compositionally biased region" description="Polar residues" evidence="11">
    <location>
        <begin position="261"/>
        <end position="276"/>
    </location>
</feature>
<evidence type="ECO:0000256" key="10">
    <source>
        <dbReference type="PROSITE-ProRule" id="PRU00042"/>
    </source>
</evidence>
<dbReference type="GO" id="GO:0008270">
    <property type="term" value="F:zinc ion binding"/>
    <property type="evidence" value="ECO:0007669"/>
    <property type="project" value="UniProtKB-KW"/>
</dbReference>
<evidence type="ECO:0000256" key="6">
    <source>
        <dbReference type="ARBA" id="ARBA00023015"/>
    </source>
</evidence>
<dbReference type="FunFam" id="3.30.160.60:FF:000100">
    <property type="entry name" value="Zinc finger 45-like"/>
    <property type="match status" value="1"/>
</dbReference>